<dbReference type="Proteomes" id="UP000606974">
    <property type="component" value="Unassembled WGS sequence"/>
</dbReference>
<keyword evidence="2" id="KW-0812">Transmembrane</keyword>
<accession>A0A8H7AKJ7</accession>
<gene>
    <name evidence="3" type="ORF">GJ744_008331</name>
</gene>
<evidence type="ECO:0000313" key="4">
    <source>
        <dbReference type="Proteomes" id="UP000606974"/>
    </source>
</evidence>
<reference evidence="3" key="1">
    <citation type="submission" date="2020-02" db="EMBL/GenBank/DDBJ databases">
        <authorList>
            <person name="Palmer J.M."/>
        </authorList>
    </citation>
    <scope>NUCLEOTIDE SEQUENCE</scope>
    <source>
        <strain evidence="3">EPUS1.4</strain>
        <tissue evidence="3">Thallus</tissue>
    </source>
</reference>
<evidence type="ECO:0000256" key="1">
    <source>
        <dbReference type="SAM" id="MobiDB-lite"/>
    </source>
</evidence>
<keyword evidence="2" id="KW-1133">Transmembrane helix</keyword>
<keyword evidence="4" id="KW-1185">Reference proteome</keyword>
<evidence type="ECO:0000256" key="2">
    <source>
        <dbReference type="SAM" id="Phobius"/>
    </source>
</evidence>
<feature type="region of interest" description="Disordered" evidence="1">
    <location>
        <begin position="65"/>
        <end position="108"/>
    </location>
</feature>
<dbReference type="EMBL" id="JAACFV010000045">
    <property type="protein sequence ID" value="KAF7509104.1"/>
    <property type="molecule type" value="Genomic_DNA"/>
</dbReference>
<name>A0A8H7AKJ7_9EURO</name>
<keyword evidence="2" id="KW-0472">Membrane</keyword>
<proteinExistence type="predicted"/>
<organism evidence="3 4">
    <name type="scientific">Endocarpon pusillum</name>
    <dbReference type="NCBI Taxonomy" id="364733"/>
    <lineage>
        <taxon>Eukaryota</taxon>
        <taxon>Fungi</taxon>
        <taxon>Dikarya</taxon>
        <taxon>Ascomycota</taxon>
        <taxon>Pezizomycotina</taxon>
        <taxon>Eurotiomycetes</taxon>
        <taxon>Chaetothyriomycetidae</taxon>
        <taxon>Verrucariales</taxon>
        <taxon>Verrucariaceae</taxon>
        <taxon>Endocarpon</taxon>
    </lineage>
</organism>
<protein>
    <submittedName>
        <fullName evidence="3">Uncharacterized protein</fullName>
    </submittedName>
</protein>
<dbReference type="AlphaFoldDB" id="A0A8H7AKJ7"/>
<evidence type="ECO:0000313" key="3">
    <source>
        <dbReference type="EMBL" id="KAF7509104.1"/>
    </source>
</evidence>
<comment type="caution">
    <text evidence="3">The sequence shown here is derived from an EMBL/GenBank/DDBJ whole genome shotgun (WGS) entry which is preliminary data.</text>
</comment>
<feature type="transmembrane region" description="Helical" evidence="2">
    <location>
        <begin position="120"/>
        <end position="140"/>
    </location>
</feature>
<sequence>MLQQLICISRYLDSEEGLAVHFSISCPERLCIRADRLSPQKTKSSDESCASLLVIRSSIANLLNPEAQQTTTQPQPPQTSNSKLPNLPNPQKKLTYPKQQRNPLAELPHQENLRRRRFETACVTSAFFLFLFVFGFWVFLSTVSGIA</sequence>